<evidence type="ECO:0000313" key="1">
    <source>
        <dbReference type="EMBL" id="CAG6775097.1"/>
    </source>
</evidence>
<dbReference type="AlphaFoldDB" id="A0A8D9B1S5"/>
<accession>A0A8D9B1S5</accession>
<proteinExistence type="predicted"/>
<sequence>MVNSKMLRALQDTKEWGVDLIVGKGKKAQAKAIVLKKKLHSYVKNSASGGGKLVLTLTTEHHKKENGFHNKKKENLKYAREKIRNRMGGIGWKWEGKKGNC</sequence>
<dbReference type="EMBL" id="HBUF01597271">
    <property type="protein sequence ID" value="CAG6775097.1"/>
    <property type="molecule type" value="Transcribed_RNA"/>
</dbReference>
<organism evidence="1">
    <name type="scientific">Cacopsylla melanoneura</name>
    <dbReference type="NCBI Taxonomy" id="428564"/>
    <lineage>
        <taxon>Eukaryota</taxon>
        <taxon>Metazoa</taxon>
        <taxon>Ecdysozoa</taxon>
        <taxon>Arthropoda</taxon>
        <taxon>Hexapoda</taxon>
        <taxon>Insecta</taxon>
        <taxon>Pterygota</taxon>
        <taxon>Neoptera</taxon>
        <taxon>Paraneoptera</taxon>
        <taxon>Hemiptera</taxon>
        <taxon>Sternorrhyncha</taxon>
        <taxon>Psylloidea</taxon>
        <taxon>Psyllidae</taxon>
        <taxon>Psyllinae</taxon>
        <taxon>Cacopsylla</taxon>
    </lineage>
</organism>
<protein>
    <submittedName>
        <fullName evidence="1">Uncharacterized protein</fullName>
    </submittedName>
</protein>
<name>A0A8D9B1S5_9HEMI</name>
<reference evidence="1" key="1">
    <citation type="submission" date="2021-05" db="EMBL/GenBank/DDBJ databases">
        <authorList>
            <person name="Alioto T."/>
            <person name="Alioto T."/>
            <person name="Gomez Garrido J."/>
        </authorList>
    </citation>
    <scope>NUCLEOTIDE SEQUENCE</scope>
</reference>